<evidence type="ECO:0000313" key="1">
    <source>
        <dbReference type="EMBL" id="TQF13241.1"/>
    </source>
</evidence>
<dbReference type="GO" id="GO:0009253">
    <property type="term" value="P:peptidoglycan catabolic process"/>
    <property type="evidence" value="ECO:0007669"/>
    <property type="project" value="InterPro"/>
</dbReference>
<proteinExistence type="predicted"/>
<name>A0A540WW64_9BACT</name>
<dbReference type="GO" id="GO:0008745">
    <property type="term" value="F:N-acetylmuramoyl-L-alanine amidase activity"/>
    <property type="evidence" value="ECO:0007669"/>
    <property type="project" value="InterPro"/>
</dbReference>
<dbReference type="Proteomes" id="UP000315369">
    <property type="component" value="Unassembled WGS sequence"/>
</dbReference>
<dbReference type="Gene3D" id="2.70.70.10">
    <property type="entry name" value="Glucose Permease (Domain IIA)"/>
    <property type="match status" value="1"/>
</dbReference>
<reference evidence="1 2" key="1">
    <citation type="submission" date="2019-06" db="EMBL/GenBank/DDBJ databases">
        <authorList>
            <person name="Livingstone P."/>
            <person name="Whitworth D."/>
        </authorList>
    </citation>
    <scope>NUCLEOTIDE SEQUENCE [LARGE SCALE GENOMIC DNA]</scope>
    <source>
        <strain evidence="1 2">AM401</strain>
    </source>
</reference>
<dbReference type="RefSeq" id="WP_141645042.1">
    <property type="nucleotide sequence ID" value="NZ_VIFM01000107.1"/>
</dbReference>
<dbReference type="Gene3D" id="3.40.80.10">
    <property type="entry name" value="Peptidoglycan recognition protein-like"/>
    <property type="match status" value="1"/>
</dbReference>
<gene>
    <name evidence="1" type="ORF">FJV41_24905</name>
</gene>
<accession>A0A540WW64</accession>
<protein>
    <submittedName>
        <fullName evidence="1">Uncharacterized protein</fullName>
    </submittedName>
</protein>
<organism evidence="1 2">
    <name type="scientific">Myxococcus llanfairpwllgwyngyllgogerychwyrndrobwllllantysiliogogogochensis</name>
    <dbReference type="NCBI Taxonomy" id="2590453"/>
    <lineage>
        <taxon>Bacteria</taxon>
        <taxon>Pseudomonadati</taxon>
        <taxon>Myxococcota</taxon>
        <taxon>Myxococcia</taxon>
        <taxon>Myxococcales</taxon>
        <taxon>Cystobacterineae</taxon>
        <taxon>Myxococcaceae</taxon>
        <taxon>Myxococcus</taxon>
    </lineage>
</organism>
<dbReference type="AlphaFoldDB" id="A0A540WW64"/>
<dbReference type="SUPFAM" id="SSF55846">
    <property type="entry name" value="N-acetylmuramoyl-L-alanine amidase-like"/>
    <property type="match status" value="1"/>
</dbReference>
<dbReference type="OrthoDB" id="8754850at2"/>
<keyword evidence="2" id="KW-1185">Reference proteome</keyword>
<sequence length="890" mass="99143">MPVPEVLRLYGRTDVLTAVGDQQPPTSTPAWNAATRHRNVTRTITLHYTHGWVAGNWQAPATDWYGATFNIDLDGTLFQCEEMIVRTNHVGGAPDFSGQYSFVNLTSIGVELARFGKIQQGPALYSVNGYPGIDFQTVTTFPDECNYSTHPGSKTGGTRRYKLGKINGGTVLQSTSASRSYYYIKVATFDDERNDNRATYPLDVLFTEEQYQTLVKWAKCMCEMNRIPKAFLLHPATGVEQPWIDVQDLIELNTPAVLQNKERVRSFQGIIGHNNIQADRSDPGASMDFYRLKRGVSDEWWYPVNLDDTTRALNYLETARSADYIAMTAYNVASRRVDYFTECEGTGGGYFPVGLNRLWHGGIHLPSGENARPVYAMANGRIVAARVVNGLVQGVEPRYSRCFVLVRHEVHVREDANREGEIDYGADSTETVYSLYMHLRPEVIARSDAGAAVVDYAAHPDWLNHYFIDHPTDQAPDNGDIFYPDQTVLLSDLVGHSGTYITGMDATGPVYGPTVHVEVFTTADVSRFADSPWVDAANRMEDTTEDLVCDLPALDDWLQGRGYPPITQVDVRTAVSDLRQVAVRFRSEWSLQTREQLTQTIVVGQPAVEVALTQALTNEQWEASIRPLCFHTDMQGVATEAVIGPFLGDSHVWHLHPLVFMQWMNERVARHEQILRSQDKTRGQVTSTIAVENGYVVRFVNPVPSVAPPQGYAEVRWNDNLYEVTVDRLCDLTALAAAPQQTTRFRMRLLDALEMINDRQHGVTVLLSHVAVEVNALSARAGRHLAGNAVDVRPGNGTTVAAWYEFIQTVRRVVTYLNNREGVGSVEMEMLQDADGATRPQVDATANSREWLTRLLAATAATDAQLTAVTPGFATLQAELGQMRLHLHAP</sequence>
<evidence type="ECO:0000313" key="2">
    <source>
        <dbReference type="Proteomes" id="UP000315369"/>
    </source>
</evidence>
<comment type="caution">
    <text evidence="1">The sequence shown here is derived from an EMBL/GenBank/DDBJ whole genome shotgun (WGS) entry which is preliminary data.</text>
</comment>
<dbReference type="EMBL" id="VIFM01000107">
    <property type="protein sequence ID" value="TQF13241.1"/>
    <property type="molecule type" value="Genomic_DNA"/>
</dbReference>
<dbReference type="InterPro" id="IPR011055">
    <property type="entry name" value="Dup_hybrid_motif"/>
</dbReference>
<dbReference type="InterPro" id="IPR036505">
    <property type="entry name" value="Amidase/PGRP_sf"/>
</dbReference>